<proteinExistence type="predicted"/>
<dbReference type="InterPro" id="IPR026510">
    <property type="entry name" value="PEX11C_met"/>
</dbReference>
<gene>
    <name evidence="5" type="primary">Pex11c</name>
</gene>
<dbReference type="GO" id="GO:0016559">
    <property type="term" value="P:peroxisome fission"/>
    <property type="evidence" value="ECO:0007669"/>
    <property type="project" value="InterPro"/>
</dbReference>
<dbReference type="PANTHER" id="PTHR20990:SF1">
    <property type="entry name" value="PEROXISOMAL MEMBRANE PROTEIN 11C"/>
    <property type="match status" value="1"/>
</dbReference>
<dbReference type="GeneID" id="105271684"/>
<dbReference type="GO" id="GO:0005778">
    <property type="term" value="C:peroxisomal membrane"/>
    <property type="evidence" value="ECO:0007669"/>
    <property type="project" value="UniProtKB-SubCell"/>
</dbReference>
<dbReference type="OrthoDB" id="10005898at2759"/>
<name>A0A9R1U7D8_9HYME</name>
<organism evidence="4 5">
    <name type="scientific">Fopius arisanus</name>
    <dbReference type="NCBI Taxonomy" id="64838"/>
    <lineage>
        <taxon>Eukaryota</taxon>
        <taxon>Metazoa</taxon>
        <taxon>Ecdysozoa</taxon>
        <taxon>Arthropoda</taxon>
        <taxon>Hexapoda</taxon>
        <taxon>Insecta</taxon>
        <taxon>Pterygota</taxon>
        <taxon>Neoptera</taxon>
        <taxon>Endopterygota</taxon>
        <taxon>Hymenoptera</taxon>
        <taxon>Apocrita</taxon>
        <taxon>Ichneumonoidea</taxon>
        <taxon>Braconidae</taxon>
        <taxon>Opiinae</taxon>
        <taxon>Fopius</taxon>
    </lineage>
</organism>
<dbReference type="AlphaFoldDB" id="A0A9R1U7D8"/>
<keyword evidence="2" id="KW-0576">Peroxisome</keyword>
<dbReference type="PANTHER" id="PTHR20990">
    <property type="entry name" value="PEROXISOMAL BIOGENESIS FACTOR 11"/>
    <property type="match status" value="1"/>
</dbReference>
<evidence type="ECO:0000313" key="5">
    <source>
        <dbReference type="RefSeq" id="XP_011311696.1"/>
    </source>
</evidence>
<evidence type="ECO:0000256" key="3">
    <source>
        <dbReference type="ARBA" id="ARBA00046271"/>
    </source>
</evidence>
<dbReference type="Proteomes" id="UP000694866">
    <property type="component" value="Unplaced"/>
</dbReference>
<keyword evidence="1" id="KW-0472">Membrane</keyword>
<dbReference type="RefSeq" id="XP_011311696.1">
    <property type="nucleotide sequence ID" value="XM_011313394.1"/>
</dbReference>
<accession>A0A9R1U7D8</accession>
<protein>
    <submittedName>
        <fullName evidence="5">Peroxisomal membrane protein 11C</fullName>
    </submittedName>
</protein>
<comment type="subcellular location">
    <subcellularLocation>
        <location evidence="3">Peroxisome membrane</location>
    </subcellularLocation>
</comment>
<dbReference type="Pfam" id="PF05648">
    <property type="entry name" value="PEX11"/>
    <property type="match status" value="1"/>
</dbReference>
<evidence type="ECO:0000256" key="1">
    <source>
        <dbReference type="ARBA" id="ARBA00023136"/>
    </source>
</evidence>
<dbReference type="InterPro" id="IPR008733">
    <property type="entry name" value="PEX11"/>
</dbReference>
<evidence type="ECO:0000256" key="2">
    <source>
        <dbReference type="ARBA" id="ARBA00023140"/>
    </source>
</evidence>
<reference evidence="5" key="1">
    <citation type="submission" date="2025-08" db="UniProtKB">
        <authorList>
            <consortium name="RefSeq"/>
        </authorList>
    </citation>
    <scope>IDENTIFICATION</scope>
    <source>
        <strain evidence="5">USDA-PBARC FA_bdor</strain>
        <tissue evidence="5">Whole organism</tissue>
    </source>
</reference>
<keyword evidence="4" id="KW-1185">Reference proteome</keyword>
<sequence>MLRLLDDIPTLHYALTYGFNRQEPDQTIRWLGIIQMIIDVIYSPVETIAWAGAHKLITIDVELWDKTCTWFWIVSLYLSFMKSAKKYKNLLKHKSVISINSPTELKTIDKKLTNEILTCGRMLIDLSYAISYLPPGTLWGGKMITWQIGALGTVSSIISLYQSLSKRVPTKKCL</sequence>
<evidence type="ECO:0000313" key="4">
    <source>
        <dbReference type="Proteomes" id="UP000694866"/>
    </source>
</evidence>
<dbReference type="CTD" id="42751"/>
<dbReference type="KEGG" id="fas:105271684"/>